<proteinExistence type="predicted"/>
<dbReference type="Proteomes" id="UP001168540">
    <property type="component" value="Unassembled WGS sequence"/>
</dbReference>
<keyword evidence="2" id="KW-1185">Reference proteome</keyword>
<gene>
    <name evidence="1" type="ORF">QU481_08870</name>
</gene>
<dbReference type="RefSeq" id="WP_289829597.1">
    <property type="nucleotide sequence ID" value="NZ_JAUEDK010000012.1"/>
</dbReference>
<name>A0ABT7XMJ8_9NEIS</name>
<organism evidence="1 2">
    <name type="scientific">Crenobacter oryzisoli</name>
    <dbReference type="NCBI Taxonomy" id="3056844"/>
    <lineage>
        <taxon>Bacteria</taxon>
        <taxon>Pseudomonadati</taxon>
        <taxon>Pseudomonadota</taxon>
        <taxon>Betaproteobacteria</taxon>
        <taxon>Neisseriales</taxon>
        <taxon>Neisseriaceae</taxon>
        <taxon>Crenobacter</taxon>
    </lineage>
</organism>
<evidence type="ECO:0000313" key="1">
    <source>
        <dbReference type="EMBL" id="MDN0075007.1"/>
    </source>
</evidence>
<accession>A0ABT7XMJ8</accession>
<comment type="caution">
    <text evidence="1">The sequence shown here is derived from an EMBL/GenBank/DDBJ whole genome shotgun (WGS) entry which is preliminary data.</text>
</comment>
<reference evidence="1" key="1">
    <citation type="submission" date="2023-06" db="EMBL/GenBank/DDBJ databases">
        <authorList>
            <person name="Zhang S."/>
        </authorList>
    </citation>
    <scope>NUCLEOTIDE SEQUENCE</scope>
    <source>
        <strain evidence="1">SG2303</strain>
    </source>
</reference>
<dbReference type="EMBL" id="JAUEDK010000012">
    <property type="protein sequence ID" value="MDN0075007.1"/>
    <property type="molecule type" value="Genomic_DNA"/>
</dbReference>
<sequence length="62" mass="7032">MHYGMLLDANPQAHRDLPDHFDEMIDTAKVNRGVLSHVVDYLRHKALAAFLTKEPLIHGPQS</sequence>
<protein>
    <submittedName>
        <fullName evidence="1">Uncharacterized protein</fullName>
    </submittedName>
</protein>
<evidence type="ECO:0000313" key="2">
    <source>
        <dbReference type="Proteomes" id="UP001168540"/>
    </source>
</evidence>